<dbReference type="RefSeq" id="WP_044763429.1">
    <property type="nucleotide sequence ID" value="NZ_CEKS01000106.1"/>
</dbReference>
<feature type="region of interest" description="Disordered" evidence="1">
    <location>
        <begin position="45"/>
        <end position="69"/>
    </location>
</feature>
<gene>
    <name evidence="2" type="ORF">ERS132551_01944</name>
</gene>
<dbReference type="Proteomes" id="UP000071962">
    <property type="component" value="Unassembled WGS sequence"/>
</dbReference>
<organism evidence="2 3">
    <name type="scientific">Streptococcus suis</name>
    <dbReference type="NCBI Taxonomy" id="1307"/>
    <lineage>
        <taxon>Bacteria</taxon>
        <taxon>Bacillati</taxon>
        <taxon>Bacillota</taxon>
        <taxon>Bacilli</taxon>
        <taxon>Lactobacillales</taxon>
        <taxon>Streptococcaceae</taxon>
        <taxon>Streptococcus</taxon>
    </lineage>
</organism>
<reference evidence="2 3" key="1">
    <citation type="submission" date="2016-02" db="EMBL/GenBank/DDBJ databases">
        <authorList>
            <consortium name="Pathogen Informatics"/>
        </authorList>
    </citation>
    <scope>NUCLEOTIDE SEQUENCE [LARGE SCALE GENOMIC DNA]</scope>
    <source>
        <strain evidence="2 3">SS1062</strain>
    </source>
</reference>
<accession>A0A0Z8U2V4</accession>
<protein>
    <submittedName>
        <fullName evidence="2">Uncharacterized protein</fullName>
    </submittedName>
</protein>
<evidence type="ECO:0000313" key="3">
    <source>
        <dbReference type="Proteomes" id="UP000071962"/>
    </source>
</evidence>
<dbReference type="EMBL" id="FIKT01000033">
    <property type="protein sequence ID" value="CYX30191.1"/>
    <property type="molecule type" value="Genomic_DNA"/>
</dbReference>
<dbReference type="AlphaFoldDB" id="A0A0Z8U2V4"/>
<sequence length="69" mass="8276">MNRQNESEYLVSDRFFMSRENRMRLIAKCKKVPDSLKQRKKEILEKYGLHNDKQNTRKDDSKSSAGLER</sequence>
<evidence type="ECO:0000256" key="1">
    <source>
        <dbReference type="SAM" id="MobiDB-lite"/>
    </source>
</evidence>
<proteinExistence type="predicted"/>
<name>A0A0Z8U2V4_STRSU</name>
<evidence type="ECO:0000313" key="2">
    <source>
        <dbReference type="EMBL" id="CYX30191.1"/>
    </source>
</evidence>